<organism evidence="2 3">
    <name type="scientific">Pedobacter miscanthi</name>
    <dbReference type="NCBI Taxonomy" id="2259170"/>
    <lineage>
        <taxon>Bacteria</taxon>
        <taxon>Pseudomonadati</taxon>
        <taxon>Bacteroidota</taxon>
        <taxon>Sphingobacteriia</taxon>
        <taxon>Sphingobacteriales</taxon>
        <taxon>Sphingobacteriaceae</taxon>
        <taxon>Pedobacter</taxon>
    </lineage>
</organism>
<proteinExistence type="predicted"/>
<evidence type="ECO:0000256" key="1">
    <source>
        <dbReference type="SAM" id="Phobius"/>
    </source>
</evidence>
<dbReference type="OrthoDB" id="7875217at2"/>
<sequence length="266" mass="30797">MNWETLRKKIYYIDGSLRDIYVKNTNIEDWEKWIDLINTGYKVAFYNGLSGETESQIDKSIVFDYLNGKSDLLRGVNIHLEGILIKCHFFGGDEIENDITPLEINSIEDHNRLVNYLKDVSVCLGKEVMLTPENYLDYERKLIVVNGNDIEFDVSGHIMPEHLNQDKVKNDSPKKLSIIFLTILLCLLIWNIIPIIQVKMQLVSDFIPSSIFYEVAKPFIYISTVLLLVNIVAFALFFKRKYLTVIILGGIAICLNLLYTFFNHFL</sequence>
<keyword evidence="3" id="KW-1185">Reference proteome</keyword>
<evidence type="ECO:0000313" key="2">
    <source>
        <dbReference type="EMBL" id="RBQ05251.1"/>
    </source>
</evidence>
<accession>A0A366KUD7</accession>
<keyword evidence="1" id="KW-0812">Transmembrane</keyword>
<feature type="transmembrane region" description="Helical" evidence="1">
    <location>
        <begin position="218"/>
        <end position="238"/>
    </location>
</feature>
<feature type="transmembrane region" description="Helical" evidence="1">
    <location>
        <begin position="245"/>
        <end position="262"/>
    </location>
</feature>
<evidence type="ECO:0000313" key="3">
    <source>
        <dbReference type="Proteomes" id="UP000252081"/>
    </source>
</evidence>
<gene>
    <name evidence="2" type="ORF">DRW42_16350</name>
</gene>
<dbReference type="EMBL" id="QNQU01000014">
    <property type="protein sequence ID" value="RBQ05251.1"/>
    <property type="molecule type" value="Genomic_DNA"/>
</dbReference>
<name>A0A366KUD7_9SPHI</name>
<keyword evidence="1" id="KW-0472">Membrane</keyword>
<keyword evidence="1" id="KW-1133">Transmembrane helix</keyword>
<reference evidence="2 3" key="1">
    <citation type="submission" date="2018-07" db="EMBL/GenBank/DDBJ databases">
        <title>A draft genome of a endophytic bacteria, a new species of Pedobacter.</title>
        <authorList>
            <person name="Zhang Z.D."/>
            <person name="Chen Z.J."/>
        </authorList>
    </citation>
    <scope>NUCLEOTIDE SEQUENCE [LARGE SCALE GENOMIC DNA]</scope>
    <source>
        <strain evidence="2 3">RS10</strain>
    </source>
</reference>
<feature type="transmembrane region" description="Helical" evidence="1">
    <location>
        <begin position="176"/>
        <end position="198"/>
    </location>
</feature>
<protein>
    <submittedName>
        <fullName evidence="2">Uncharacterized protein</fullName>
    </submittedName>
</protein>
<dbReference type="Proteomes" id="UP000252081">
    <property type="component" value="Unassembled WGS sequence"/>
</dbReference>
<dbReference type="AlphaFoldDB" id="A0A366KUD7"/>
<dbReference type="RefSeq" id="WP_113949912.1">
    <property type="nucleotide sequence ID" value="NZ_QNQU01000014.1"/>
</dbReference>
<comment type="caution">
    <text evidence="2">The sequence shown here is derived from an EMBL/GenBank/DDBJ whole genome shotgun (WGS) entry which is preliminary data.</text>
</comment>